<reference evidence="2" key="1">
    <citation type="submission" date="2017-09" db="EMBL/GenBank/DDBJ databases">
        <title>Depth-based differentiation of microbial function through sediment-hosted aquifers and enrichment of novel symbionts in the deep terrestrial subsurface.</title>
        <authorList>
            <person name="Probst A.J."/>
            <person name="Ladd B."/>
            <person name="Jarett J.K."/>
            <person name="Geller-Mcgrath D.E."/>
            <person name="Sieber C.M.K."/>
            <person name="Emerson J.B."/>
            <person name="Anantharaman K."/>
            <person name="Thomas B.C."/>
            <person name="Malmstrom R."/>
            <person name="Stieglmeier M."/>
            <person name="Klingl A."/>
            <person name="Woyke T."/>
            <person name="Ryan C.M."/>
            <person name="Banfield J.F."/>
        </authorList>
    </citation>
    <scope>NUCLEOTIDE SEQUENCE [LARGE SCALE GENOMIC DNA]</scope>
</reference>
<protein>
    <submittedName>
        <fullName evidence="1">Uncharacterized protein</fullName>
    </submittedName>
</protein>
<evidence type="ECO:0000313" key="2">
    <source>
        <dbReference type="Proteomes" id="UP000229901"/>
    </source>
</evidence>
<evidence type="ECO:0000313" key="1">
    <source>
        <dbReference type="EMBL" id="PIR94357.1"/>
    </source>
</evidence>
<accession>A0A2H0V5G5</accession>
<comment type="caution">
    <text evidence="1">The sequence shown here is derived from an EMBL/GenBank/DDBJ whole genome shotgun (WGS) entry which is preliminary data.</text>
</comment>
<dbReference type="Proteomes" id="UP000229901">
    <property type="component" value="Unassembled WGS sequence"/>
</dbReference>
<dbReference type="EMBL" id="PFAP01000008">
    <property type="protein sequence ID" value="PIR94357.1"/>
    <property type="molecule type" value="Genomic_DNA"/>
</dbReference>
<gene>
    <name evidence="1" type="ORF">COT97_01745</name>
</gene>
<sequence length="171" mass="20162">MVSSLEHPYTNVLQQYLELEKLLIEFFAQVRFCQSDCPITDGIGCCDKYHFVEIGDFVPRIHVLNHERQRLYGGPSKERYDVEKCFFHSVESGCQLKSHRSSICLAFACENLVEHLMREYDLHYDPNDIRYWLQKILMGKMSGCEFDNVKMRINRMIADVECHESKKNIKT</sequence>
<dbReference type="AlphaFoldDB" id="A0A2H0V5G5"/>
<name>A0A2H0V5G5_9BACT</name>
<proteinExistence type="predicted"/>
<organism evidence="1 2">
    <name type="scientific">Candidatus Falkowbacteria bacterium CG10_big_fil_rev_8_21_14_0_10_39_11</name>
    <dbReference type="NCBI Taxonomy" id="1974565"/>
    <lineage>
        <taxon>Bacteria</taxon>
        <taxon>Candidatus Falkowiibacteriota</taxon>
    </lineage>
</organism>